<keyword evidence="2" id="KW-1185">Reference proteome</keyword>
<name>H1YXD7_9EURY</name>
<sequence>MITDFFSEVLRHIITLSPDTELFSDIRCAYYKKKLKKCGFFRSAPLLKIYCPKQVSIGNNCSFNYNVTIDPCPNGSISIGNNVLIGPNVVIRAADHNHENINVNINEQGHISGKIEIKDNVWICSNVTITKDVTIEEGSIVAAGAVVTKNVPAYSIVGGIPAKVIKNRKKE</sequence>
<dbReference type="AlphaFoldDB" id="H1YXD7"/>
<dbReference type="Pfam" id="PF00132">
    <property type="entry name" value="Hexapep"/>
    <property type="match status" value="1"/>
</dbReference>
<accession>H1YXD7</accession>
<dbReference type="Gene3D" id="2.160.10.10">
    <property type="entry name" value="Hexapeptide repeat proteins"/>
    <property type="match status" value="1"/>
</dbReference>
<dbReference type="InterPro" id="IPR011004">
    <property type="entry name" value="Trimer_LpxA-like_sf"/>
</dbReference>
<protein>
    <submittedName>
        <fullName evidence="1">Acetyltransferase</fullName>
    </submittedName>
</protein>
<evidence type="ECO:0000313" key="2">
    <source>
        <dbReference type="Proteomes" id="UP000005741"/>
    </source>
</evidence>
<dbReference type="HOGENOM" id="CLU_051638_7_2_2"/>
<proteinExistence type="predicted"/>
<evidence type="ECO:0000313" key="1">
    <source>
        <dbReference type="EMBL" id="EHQ36874.1"/>
    </source>
</evidence>
<dbReference type="InterPro" id="IPR001451">
    <property type="entry name" value="Hexapep"/>
</dbReference>
<dbReference type="InParanoid" id="H1YXD7"/>
<dbReference type="Proteomes" id="UP000005741">
    <property type="component" value="Chromosome"/>
</dbReference>
<dbReference type="SUPFAM" id="SSF51161">
    <property type="entry name" value="Trimeric LpxA-like enzymes"/>
    <property type="match status" value="1"/>
</dbReference>
<keyword evidence="1" id="KW-0808">Transferase</keyword>
<organism evidence="1 2">
    <name type="scientific">Methanoplanus limicola DSM 2279</name>
    <dbReference type="NCBI Taxonomy" id="937775"/>
    <lineage>
        <taxon>Archaea</taxon>
        <taxon>Methanobacteriati</taxon>
        <taxon>Methanobacteriota</taxon>
        <taxon>Stenosarchaea group</taxon>
        <taxon>Methanomicrobia</taxon>
        <taxon>Methanomicrobiales</taxon>
        <taxon>Methanomicrobiaceae</taxon>
        <taxon>Methanoplanus</taxon>
    </lineage>
</organism>
<dbReference type="GO" id="GO:0016740">
    <property type="term" value="F:transferase activity"/>
    <property type="evidence" value="ECO:0007669"/>
    <property type="project" value="UniProtKB-KW"/>
</dbReference>
<dbReference type="PANTHER" id="PTHR23416">
    <property type="entry name" value="SIALIC ACID SYNTHASE-RELATED"/>
    <property type="match status" value="1"/>
</dbReference>
<dbReference type="CDD" id="cd04647">
    <property type="entry name" value="LbH_MAT_like"/>
    <property type="match status" value="1"/>
</dbReference>
<reference evidence="1 2" key="1">
    <citation type="submission" date="2011-10" db="EMBL/GenBank/DDBJ databases">
        <title>The Improved High-Quality Draft genome of Methanoplanus limicola DSM 2279.</title>
        <authorList>
            <consortium name="US DOE Joint Genome Institute (JGI-PGF)"/>
            <person name="Lucas S."/>
            <person name="Copeland A."/>
            <person name="Lapidus A."/>
            <person name="Glavina del Rio T."/>
            <person name="Dalin E."/>
            <person name="Tice H."/>
            <person name="Bruce D."/>
            <person name="Goodwin L."/>
            <person name="Pitluck S."/>
            <person name="Peters L."/>
            <person name="Mikhailova N."/>
            <person name="Lu M."/>
            <person name="Kyrpides N."/>
            <person name="Mavromatis K."/>
            <person name="Ivanova N."/>
            <person name="Markowitz V."/>
            <person name="Cheng J.-F."/>
            <person name="Hugenholtz P."/>
            <person name="Woyke T."/>
            <person name="Wu D."/>
            <person name="Wirth R."/>
            <person name="Brambilla E.-M."/>
            <person name="Klenk H.-P."/>
            <person name="Eisen J.A."/>
        </authorList>
    </citation>
    <scope>NUCLEOTIDE SEQUENCE [LARGE SCALE GENOMIC DNA]</scope>
    <source>
        <strain evidence="1 2">DSM 2279</strain>
    </source>
</reference>
<dbReference type="STRING" id="937775.Metlim_2840"/>
<dbReference type="InterPro" id="IPR051159">
    <property type="entry name" value="Hexapeptide_acetyltransf"/>
</dbReference>
<dbReference type="OrthoDB" id="1475at2157"/>
<dbReference type="EMBL" id="CM001436">
    <property type="protein sequence ID" value="EHQ36874.1"/>
    <property type="molecule type" value="Genomic_DNA"/>
</dbReference>
<gene>
    <name evidence="1" type="ORF">Metlim_2840</name>
</gene>
<dbReference type="RefSeq" id="WP_004079586.1">
    <property type="nucleotide sequence ID" value="NZ_CM001436.1"/>
</dbReference>